<dbReference type="RefSeq" id="WP_129440365.1">
    <property type="nucleotide sequence ID" value="NZ_CP035492.1"/>
</dbReference>
<dbReference type="InterPro" id="IPR010288">
    <property type="entry name" value="EcsB_ABC"/>
</dbReference>
<feature type="transmembrane region" description="Helical" evidence="1">
    <location>
        <begin position="62"/>
        <end position="90"/>
    </location>
</feature>
<keyword evidence="1" id="KW-0812">Transmembrane</keyword>
<dbReference type="GO" id="GO:0016020">
    <property type="term" value="C:membrane"/>
    <property type="evidence" value="ECO:0007669"/>
    <property type="project" value="InterPro"/>
</dbReference>
<accession>A0A4P6EUJ3</accession>
<feature type="transmembrane region" description="Helical" evidence="1">
    <location>
        <begin position="28"/>
        <end position="50"/>
    </location>
</feature>
<reference evidence="2 3" key="1">
    <citation type="submission" date="2019-01" db="EMBL/GenBank/DDBJ databases">
        <title>Genome sequencing of strain FW100M-2.</title>
        <authorList>
            <person name="Heo J."/>
            <person name="Kim S.-J."/>
            <person name="Kim J.-S."/>
            <person name="Hong S.-B."/>
            <person name="Kwon S.-W."/>
        </authorList>
    </citation>
    <scope>NUCLEOTIDE SEQUENCE [LARGE SCALE GENOMIC DNA]</scope>
    <source>
        <strain evidence="2 3">FW100M-2</strain>
    </source>
</reference>
<dbReference type="Proteomes" id="UP000293568">
    <property type="component" value="Chromosome"/>
</dbReference>
<dbReference type="Pfam" id="PF05975">
    <property type="entry name" value="EcsB"/>
    <property type="match status" value="1"/>
</dbReference>
<dbReference type="OrthoDB" id="2447941at2"/>
<sequence>MKGGDSLEQLWSKRATAFREEISPYIRYVGQSGFLLFLSLIVISSAISYFKLIRDVPDSFPVTAAGTAALTLVLAWSPLRTWLAGADVVFLLPREGHMKLYLARSFRRSIWMTGLLAAAVLLIYMPIYRQGPGKAAIWEVIALAAVLRAANTFGAWRERQLTWPGMRHALRLGRWAAAAVVIAVLLSCPAWQSVLFTLLVLALFALLYKLPERHQMPWERLIAEESATRSRYYRFFSLFADVPTMPSKAYSRPYLAWIIRTIRYRHDNTFVYLYALSAIRTETTGILMRMLVLFGLVVYWLADAAWLDGWGQWRFMSCLCC</sequence>
<evidence type="ECO:0000313" key="3">
    <source>
        <dbReference type="Proteomes" id="UP000293568"/>
    </source>
</evidence>
<dbReference type="KEGG" id="pprt:ET464_09555"/>
<protein>
    <submittedName>
        <fullName evidence="2">ABC transporter permease</fullName>
    </submittedName>
</protein>
<feature type="transmembrane region" description="Helical" evidence="1">
    <location>
        <begin position="193"/>
        <end position="210"/>
    </location>
</feature>
<dbReference type="AlphaFoldDB" id="A0A4P6EUJ3"/>
<keyword evidence="1" id="KW-0472">Membrane</keyword>
<keyword evidence="1" id="KW-1133">Transmembrane helix</keyword>
<dbReference type="EMBL" id="CP035492">
    <property type="protein sequence ID" value="QAY66614.1"/>
    <property type="molecule type" value="Genomic_DNA"/>
</dbReference>
<evidence type="ECO:0000313" key="2">
    <source>
        <dbReference type="EMBL" id="QAY66614.1"/>
    </source>
</evidence>
<organism evidence="2 3">
    <name type="scientific">Paenibacillus protaetiae</name>
    <dbReference type="NCBI Taxonomy" id="2509456"/>
    <lineage>
        <taxon>Bacteria</taxon>
        <taxon>Bacillati</taxon>
        <taxon>Bacillota</taxon>
        <taxon>Bacilli</taxon>
        <taxon>Bacillales</taxon>
        <taxon>Paenibacillaceae</taxon>
        <taxon>Paenibacillus</taxon>
    </lineage>
</organism>
<dbReference type="PIRSF" id="PIRSF037259">
    <property type="entry name" value="EcsB_ABC"/>
    <property type="match status" value="1"/>
</dbReference>
<keyword evidence="3" id="KW-1185">Reference proteome</keyword>
<feature type="transmembrane region" description="Helical" evidence="1">
    <location>
        <begin position="110"/>
        <end position="129"/>
    </location>
</feature>
<evidence type="ECO:0000256" key="1">
    <source>
        <dbReference type="SAM" id="Phobius"/>
    </source>
</evidence>
<gene>
    <name evidence="2" type="ORF">ET464_09555</name>
</gene>
<feature type="transmembrane region" description="Helical" evidence="1">
    <location>
        <begin position="135"/>
        <end position="156"/>
    </location>
</feature>
<proteinExistence type="predicted"/>
<feature type="transmembrane region" description="Helical" evidence="1">
    <location>
        <begin position="286"/>
        <end position="307"/>
    </location>
</feature>
<name>A0A4P6EUJ3_9BACL</name>